<dbReference type="GO" id="GO:0000976">
    <property type="term" value="F:transcription cis-regulatory region binding"/>
    <property type="evidence" value="ECO:0007669"/>
    <property type="project" value="TreeGrafter"/>
</dbReference>
<evidence type="ECO:0000256" key="1">
    <source>
        <dbReference type="ARBA" id="ARBA00023015"/>
    </source>
</evidence>
<dbReference type="GO" id="GO:0005829">
    <property type="term" value="C:cytosol"/>
    <property type="evidence" value="ECO:0007669"/>
    <property type="project" value="TreeGrafter"/>
</dbReference>
<name>A0A1S2D8W5_AERSO</name>
<dbReference type="Proteomes" id="UP000179934">
    <property type="component" value="Unassembled WGS sequence"/>
</dbReference>
<dbReference type="Gene3D" id="1.10.10.60">
    <property type="entry name" value="Homeodomain-like"/>
    <property type="match status" value="1"/>
</dbReference>
<dbReference type="InterPro" id="IPR009057">
    <property type="entry name" value="Homeodomain-like_sf"/>
</dbReference>
<dbReference type="SMART" id="SM00342">
    <property type="entry name" value="HTH_ARAC"/>
    <property type="match status" value="1"/>
</dbReference>
<evidence type="ECO:0000256" key="3">
    <source>
        <dbReference type="ARBA" id="ARBA00023163"/>
    </source>
</evidence>
<dbReference type="InterPro" id="IPR020449">
    <property type="entry name" value="Tscrpt_reg_AraC-type_HTH"/>
</dbReference>
<keyword evidence="2" id="KW-0238">DNA-binding</keyword>
<dbReference type="PANTHER" id="PTHR47894:SF4">
    <property type="entry name" value="HTH-TYPE TRANSCRIPTIONAL REGULATOR GADX"/>
    <property type="match status" value="1"/>
</dbReference>
<dbReference type="GO" id="GO:0003700">
    <property type="term" value="F:DNA-binding transcription factor activity"/>
    <property type="evidence" value="ECO:0007669"/>
    <property type="project" value="InterPro"/>
</dbReference>
<proteinExistence type="predicted"/>
<evidence type="ECO:0000313" key="5">
    <source>
        <dbReference type="EMBL" id="OHY96849.1"/>
    </source>
</evidence>
<dbReference type="PRINTS" id="PR00032">
    <property type="entry name" value="HTHARAC"/>
</dbReference>
<dbReference type="STRING" id="646.BJD16_00920"/>
<organism evidence="5 6">
    <name type="scientific">Aeromonas sobria</name>
    <dbReference type="NCBI Taxonomy" id="646"/>
    <lineage>
        <taxon>Bacteria</taxon>
        <taxon>Pseudomonadati</taxon>
        <taxon>Pseudomonadota</taxon>
        <taxon>Gammaproteobacteria</taxon>
        <taxon>Aeromonadales</taxon>
        <taxon>Aeromonadaceae</taxon>
        <taxon>Aeromonas</taxon>
    </lineage>
</organism>
<comment type="caution">
    <text evidence="5">The sequence shown here is derived from an EMBL/GenBank/DDBJ whole genome shotgun (WGS) entry which is preliminary data.</text>
</comment>
<dbReference type="InterPro" id="IPR018060">
    <property type="entry name" value="HTH_AraC"/>
</dbReference>
<dbReference type="PROSITE" id="PS00041">
    <property type="entry name" value="HTH_ARAC_FAMILY_1"/>
    <property type="match status" value="1"/>
</dbReference>
<dbReference type="AlphaFoldDB" id="A0A1S2D8W5"/>
<gene>
    <name evidence="5" type="ORF">BJD16_00920</name>
</gene>
<dbReference type="Pfam" id="PF12833">
    <property type="entry name" value="HTH_18"/>
    <property type="match status" value="1"/>
</dbReference>
<sequence length="336" mass="37947">MYIVRSTILFGYETLMRSLNGNPQHALQAQGMSSAQIRDGNGYLSHESVCQLLEYSAEVTNEAAFGFKLAKEKSPNELGALELAIFLQPTVRDAIEFIKANFYLHANGTFFIASEQDGRQQLSLTHQFNKEGTYKQICQLATQRIHDLIAAKLSGDANKVTMHLTQSAPNEAYAAMKHIKFNAEFNGVSFPLAWLNAEFKFERQHVLKFIDAQLNGLKQAYPDNLITITSHLISELLPSGECSVERIAKILDMHPRVLQLKLKELNTSYNAILKESRLQLALNYLKEQNTSMTDMALRLGYSDVSTFSRNFKEWTGFSPTQWKKSENSQDGNISSY</sequence>
<dbReference type="InterPro" id="IPR032687">
    <property type="entry name" value="AraC-type_N"/>
</dbReference>
<evidence type="ECO:0000256" key="2">
    <source>
        <dbReference type="ARBA" id="ARBA00023125"/>
    </source>
</evidence>
<evidence type="ECO:0000313" key="6">
    <source>
        <dbReference type="Proteomes" id="UP000179934"/>
    </source>
</evidence>
<dbReference type="SUPFAM" id="SSF46689">
    <property type="entry name" value="Homeodomain-like"/>
    <property type="match status" value="1"/>
</dbReference>
<evidence type="ECO:0000259" key="4">
    <source>
        <dbReference type="PROSITE" id="PS01124"/>
    </source>
</evidence>
<keyword evidence="3" id="KW-0804">Transcription</keyword>
<dbReference type="PROSITE" id="PS01124">
    <property type="entry name" value="HTH_ARAC_FAMILY_2"/>
    <property type="match status" value="1"/>
</dbReference>
<keyword evidence="1" id="KW-0805">Transcription regulation</keyword>
<protein>
    <recommendedName>
        <fullName evidence="4">HTH araC/xylS-type domain-containing protein</fullName>
    </recommendedName>
</protein>
<dbReference type="EMBL" id="MKFU01000001">
    <property type="protein sequence ID" value="OHY96849.1"/>
    <property type="molecule type" value="Genomic_DNA"/>
</dbReference>
<dbReference type="GeneID" id="58924223"/>
<dbReference type="PANTHER" id="PTHR47894">
    <property type="entry name" value="HTH-TYPE TRANSCRIPTIONAL REGULATOR GADX"/>
    <property type="match status" value="1"/>
</dbReference>
<dbReference type="Pfam" id="PF12625">
    <property type="entry name" value="Arabinose_bd"/>
    <property type="match status" value="1"/>
</dbReference>
<reference evidence="5 6" key="1">
    <citation type="submission" date="2016-09" db="EMBL/GenBank/DDBJ databases">
        <title>Draft Genome Sequence of Aeromonas sobria Strain 08005, Isolated from Sick Rana catesbeiana.</title>
        <authorList>
            <person name="Yang Q."/>
        </authorList>
    </citation>
    <scope>NUCLEOTIDE SEQUENCE [LARGE SCALE GENOMIC DNA]</scope>
    <source>
        <strain evidence="5 6">08005</strain>
    </source>
</reference>
<dbReference type="OrthoDB" id="5740883at2"/>
<dbReference type="InterPro" id="IPR018062">
    <property type="entry name" value="HTH_AraC-typ_CS"/>
</dbReference>
<dbReference type="RefSeq" id="WP_042024051.1">
    <property type="nucleotide sequence ID" value="NZ_CDBW01000044.1"/>
</dbReference>
<accession>A0A1S2D8W5</accession>
<feature type="domain" description="HTH araC/xylS-type" evidence="4">
    <location>
        <begin position="227"/>
        <end position="325"/>
    </location>
</feature>